<dbReference type="RefSeq" id="XP_064723077.1">
    <property type="nucleotide sequence ID" value="XM_064867005.1"/>
</dbReference>
<evidence type="ECO:0000313" key="2">
    <source>
        <dbReference type="Proteomes" id="UP001432216"/>
    </source>
</evidence>
<evidence type="ECO:0000313" key="1">
    <source>
        <dbReference type="EMBL" id="WVO23838.1"/>
    </source>
</evidence>
<dbReference type="InterPro" id="IPR036249">
    <property type="entry name" value="Thioredoxin-like_sf"/>
</dbReference>
<dbReference type="EMBL" id="CP143814">
    <property type="protein sequence ID" value="WVO23838.1"/>
    <property type="molecule type" value="Genomic_DNA"/>
</dbReference>
<organism evidence="1 2">
    <name type="scientific">Cryptococcus decagattii</name>
    <dbReference type="NCBI Taxonomy" id="1859122"/>
    <lineage>
        <taxon>Eukaryota</taxon>
        <taxon>Fungi</taxon>
        <taxon>Dikarya</taxon>
        <taxon>Basidiomycota</taxon>
        <taxon>Agaricomycotina</taxon>
        <taxon>Tremellomycetes</taxon>
        <taxon>Tremellales</taxon>
        <taxon>Cryptococcaceae</taxon>
        <taxon>Cryptococcus</taxon>
        <taxon>Cryptococcus gattii species complex</taxon>
    </lineage>
</organism>
<accession>A0ABZ2B308</accession>
<reference evidence="1 2" key="1">
    <citation type="submission" date="2024-01" db="EMBL/GenBank/DDBJ databases">
        <title>Comparative genomics of Cryptococcus and Kwoniella reveals pathogenesis evolution and contrasting modes of karyotype evolution via chromosome fusion or intercentromeric recombination.</title>
        <authorList>
            <person name="Coelho M.A."/>
            <person name="David-Palma M."/>
            <person name="Shea T."/>
            <person name="Bowers K."/>
            <person name="McGinley-Smith S."/>
            <person name="Mohammad A.W."/>
            <person name="Gnirke A."/>
            <person name="Yurkov A.M."/>
            <person name="Nowrousian M."/>
            <person name="Sun S."/>
            <person name="Cuomo C.A."/>
            <person name="Heitman J."/>
        </authorList>
    </citation>
    <scope>NUCLEOTIDE SEQUENCE [LARGE SCALE GENOMIC DNA]</scope>
    <source>
        <strain evidence="1 2">7685027</strain>
    </source>
</reference>
<dbReference type="SUPFAM" id="SSF52833">
    <property type="entry name" value="Thioredoxin-like"/>
    <property type="match status" value="1"/>
</dbReference>
<evidence type="ECO:0008006" key="3">
    <source>
        <dbReference type="Google" id="ProtNLM"/>
    </source>
</evidence>
<dbReference type="GeneID" id="89991965"/>
<dbReference type="Gene3D" id="3.40.30.10">
    <property type="entry name" value="Glutaredoxin"/>
    <property type="match status" value="1"/>
</dbReference>
<dbReference type="PANTHER" id="PTHR33875:SF2">
    <property type="entry name" value="ACR183CP"/>
    <property type="match status" value="1"/>
</dbReference>
<dbReference type="PANTHER" id="PTHR33875">
    <property type="entry name" value="OS09G0542200 PROTEIN"/>
    <property type="match status" value="1"/>
</dbReference>
<keyword evidence="2" id="KW-1185">Reference proteome</keyword>
<dbReference type="Proteomes" id="UP001432216">
    <property type="component" value="Chromosome 9"/>
</dbReference>
<proteinExistence type="predicted"/>
<sequence>MSVPQKFAFTRIGAAHSLSTLEVYIDPVCPFSRKITESIDRNILPMITNGGKYYGKVNLVVRLYPQPFHYYSAPIIEALYVFGQTNPHLFWQYLLAVHSTGTTFYNRPAASLTLSSLRDKLVEIAVEQVLDKDEASGKGPKSKIFGELRDGLEVKASDNGGNEGTEGLKYSLKLGRQNGIQVTPTALWNGLKDESVSSSYGKEEWEKYFTEKTGWPRAS</sequence>
<name>A0ABZ2B308_9TREE</name>
<gene>
    <name evidence="1" type="ORF">IAS62_005195</name>
</gene>
<protein>
    <recommendedName>
        <fullName evidence="3">Thioredoxin-like fold domain-containing protein</fullName>
    </recommendedName>
</protein>